<reference evidence="3" key="1">
    <citation type="submission" date="2013-09" db="EMBL/GenBank/DDBJ databases">
        <title>Corchorus olitorius genome sequencing.</title>
        <authorList>
            <person name="Alam M."/>
            <person name="Haque M.S."/>
            <person name="Islam M.S."/>
            <person name="Emdad E.M."/>
            <person name="Islam M.M."/>
            <person name="Ahmed B."/>
            <person name="Halim A."/>
            <person name="Hossen Q.M.M."/>
            <person name="Hossain M.Z."/>
            <person name="Ahmed R."/>
            <person name="Khan M.M."/>
            <person name="Islam R."/>
            <person name="Rashid M.M."/>
            <person name="Khan S.A."/>
            <person name="Rahman M.S."/>
            <person name="Alam M."/>
            <person name="Yahiya A.S."/>
            <person name="Khan M.S."/>
            <person name="Azam M.S."/>
            <person name="Haque T."/>
            <person name="Lashkar M.Z.H."/>
            <person name="Akhand A.I."/>
            <person name="Morshed G."/>
            <person name="Roy S."/>
            <person name="Uddin K.S."/>
            <person name="Rabeya T."/>
            <person name="Hossain A.S."/>
            <person name="Chowdhury A."/>
            <person name="Snigdha A.R."/>
            <person name="Mortoza M.S."/>
            <person name="Matin S.A."/>
            <person name="Hoque S.M.E."/>
            <person name="Islam M.K."/>
            <person name="Roy D.K."/>
            <person name="Haider R."/>
            <person name="Moosa M.M."/>
            <person name="Elias S.M."/>
            <person name="Hasan A.M."/>
            <person name="Jahan S."/>
            <person name="Shafiuddin M."/>
            <person name="Mahmood N."/>
            <person name="Shommy N.S."/>
        </authorList>
    </citation>
    <scope>NUCLEOTIDE SEQUENCE [LARGE SCALE GENOMIC DNA]</scope>
    <source>
        <strain evidence="3">cv. O-4</strain>
    </source>
</reference>
<evidence type="ECO:0000256" key="1">
    <source>
        <dbReference type="SAM" id="MobiDB-lite"/>
    </source>
</evidence>
<dbReference type="GO" id="GO:0008970">
    <property type="term" value="F:phospholipase A1 activity"/>
    <property type="evidence" value="ECO:0007669"/>
    <property type="project" value="InterPro"/>
</dbReference>
<dbReference type="OrthoDB" id="1751698at2759"/>
<evidence type="ECO:0000313" key="3">
    <source>
        <dbReference type="Proteomes" id="UP000187203"/>
    </source>
</evidence>
<dbReference type="EMBL" id="AWUE01018176">
    <property type="protein sequence ID" value="OMO82082.1"/>
    <property type="molecule type" value="Genomic_DNA"/>
</dbReference>
<evidence type="ECO:0000313" key="2">
    <source>
        <dbReference type="EMBL" id="OMO82082.1"/>
    </source>
</evidence>
<dbReference type="STRING" id="93759.A0A1R3IHL8"/>
<comment type="caution">
    <text evidence="2">The sequence shown here is derived from an EMBL/GenBank/DDBJ whole genome shotgun (WGS) entry which is preliminary data.</text>
</comment>
<sequence>MAPAISVTGALETRTNPAQVSAVGRSSVDNKSTSAAAAVPPQKTAFSRFSFRVEDYDDDENEEKEIEIDKHTFSKMLRKVSLAEAKLYAQMSYLGSLAYAIPKIKVTTNKP</sequence>
<gene>
    <name evidence="2" type="ORF">COLO4_23255</name>
</gene>
<accession>A0A1R3IHL8</accession>
<organism evidence="2 3">
    <name type="scientific">Corchorus olitorius</name>
    <dbReference type="NCBI Taxonomy" id="93759"/>
    <lineage>
        <taxon>Eukaryota</taxon>
        <taxon>Viridiplantae</taxon>
        <taxon>Streptophyta</taxon>
        <taxon>Embryophyta</taxon>
        <taxon>Tracheophyta</taxon>
        <taxon>Spermatophyta</taxon>
        <taxon>Magnoliopsida</taxon>
        <taxon>eudicotyledons</taxon>
        <taxon>Gunneridae</taxon>
        <taxon>Pentapetalae</taxon>
        <taxon>rosids</taxon>
        <taxon>malvids</taxon>
        <taxon>Malvales</taxon>
        <taxon>Malvaceae</taxon>
        <taxon>Grewioideae</taxon>
        <taxon>Apeibeae</taxon>
        <taxon>Corchorus</taxon>
    </lineage>
</organism>
<dbReference type="Proteomes" id="UP000187203">
    <property type="component" value="Unassembled WGS sequence"/>
</dbReference>
<keyword evidence="3" id="KW-1185">Reference proteome</keyword>
<name>A0A1R3IHL8_9ROSI</name>
<dbReference type="AlphaFoldDB" id="A0A1R3IHL8"/>
<dbReference type="PANTHER" id="PTHR46483:SF4">
    <property type="entry name" value="PHOSPHOLIPASE A1 PLIP2, CHLOROPLASTIC"/>
    <property type="match status" value="1"/>
</dbReference>
<protein>
    <submittedName>
        <fullName evidence="2">Uncharacterized protein</fullName>
    </submittedName>
</protein>
<feature type="region of interest" description="Disordered" evidence="1">
    <location>
        <begin position="16"/>
        <end position="39"/>
    </location>
</feature>
<proteinExistence type="predicted"/>
<dbReference type="InterPro" id="IPR043367">
    <property type="entry name" value="PLIP1/2/3"/>
</dbReference>
<dbReference type="PANTHER" id="PTHR46483">
    <property type="entry name" value="PHOSPHOLIPASE A1 PLIP2, CHLOROPLASTIC"/>
    <property type="match status" value="1"/>
</dbReference>